<name>A0ACC0B106_CATRO</name>
<evidence type="ECO:0000313" key="2">
    <source>
        <dbReference type="Proteomes" id="UP001060085"/>
    </source>
</evidence>
<sequence length="879" mass="98294">MAPLLHKARLFFLPPNPTFINVLPKFTLFNSMVSAFSSSPPLNFTKTFSHIFQDCTSQRALDPGQQAHARMVIAGFEPTIFVVNCLLQMYIRSSCLEYAVKVFDYMSQRDIVTWNAMISAYSSGENMEMAQSFFDLMPQRDVISWNSLISGYVKNGDYRNSVEVFKRMGKEGVTFDRTSFAVVLKACSCLEDYGLGVQVHAVVVKVGLDSDVMAGSALVDMYAKCKKLSECLQFFNELPEKNCVSWSAVIAGCAQNDEFFGGLDFFKKMQREGVGVNQSTYASVFRTCAGLSQLRLGFQLHGHALKNNLGKDIIVGTAILDMYAKCSNISCARQVFDSLLRRSLQSHNAMIVGYARSDHGFEALEIFRLLLKSDLGFNEISLSGAFSACAVIKGFLEGMQIHGLAVKTPFMFNVCVANAILDMYGKSGALLEARCTFDDMEIRDAVSWNAIIAAYEQNNDHEQTALLFVSMLKFGMEPDEFTYGSLLKACAGQQAIYHGMEIHCQIIKSGMGCESFVGSALVDMYCKCGKVEEAEKLHDRMDMQTIVSWNAIISGLSLHERSEEAQKFFCKMVEMGVKPDNFTYATVLDVCANLATIALGKQIHAQIIKQELQGDVYVTSTLVDMYSKCGELQDCGLVFEKASNRDFVTWNAMICSYSQHGLAENALNTFEKMQVEGVKPNHATFVAVLRACAHMGLVQKGLHYFNSMQVDYGLDPQMDHYSCMVDILGRSGQVMEALKLIQEMPFEPDDVVWRTLLSICKMHGNVEVAEKAADSLMQLDPQDSSACVLLSNIYADAGMWEEVSKLRQVMRQGRLRKEPGCSWVEVKSEVHMFLVGDKAHPRCEEIYKSLHLLIDEMKWTGYVCHRGETEDEYLEFTLA</sequence>
<keyword evidence="2" id="KW-1185">Reference proteome</keyword>
<protein>
    <submittedName>
        <fullName evidence="1">Uncharacterized protein</fullName>
    </submittedName>
</protein>
<proteinExistence type="predicted"/>
<comment type="caution">
    <text evidence="1">The sequence shown here is derived from an EMBL/GenBank/DDBJ whole genome shotgun (WGS) entry which is preliminary data.</text>
</comment>
<organism evidence="1 2">
    <name type="scientific">Catharanthus roseus</name>
    <name type="common">Madagascar periwinkle</name>
    <name type="synonym">Vinca rosea</name>
    <dbReference type="NCBI Taxonomy" id="4058"/>
    <lineage>
        <taxon>Eukaryota</taxon>
        <taxon>Viridiplantae</taxon>
        <taxon>Streptophyta</taxon>
        <taxon>Embryophyta</taxon>
        <taxon>Tracheophyta</taxon>
        <taxon>Spermatophyta</taxon>
        <taxon>Magnoliopsida</taxon>
        <taxon>eudicotyledons</taxon>
        <taxon>Gunneridae</taxon>
        <taxon>Pentapetalae</taxon>
        <taxon>asterids</taxon>
        <taxon>lamiids</taxon>
        <taxon>Gentianales</taxon>
        <taxon>Apocynaceae</taxon>
        <taxon>Rauvolfioideae</taxon>
        <taxon>Vinceae</taxon>
        <taxon>Catharanthinae</taxon>
        <taxon>Catharanthus</taxon>
    </lineage>
</organism>
<reference evidence="2" key="1">
    <citation type="journal article" date="2023" name="Nat. Plants">
        <title>Single-cell RNA sequencing provides a high-resolution roadmap for understanding the multicellular compartmentation of specialized metabolism.</title>
        <authorList>
            <person name="Sun S."/>
            <person name="Shen X."/>
            <person name="Li Y."/>
            <person name="Li Y."/>
            <person name="Wang S."/>
            <person name="Li R."/>
            <person name="Zhang H."/>
            <person name="Shen G."/>
            <person name="Guo B."/>
            <person name="Wei J."/>
            <person name="Xu J."/>
            <person name="St-Pierre B."/>
            <person name="Chen S."/>
            <person name="Sun C."/>
        </authorList>
    </citation>
    <scope>NUCLEOTIDE SEQUENCE [LARGE SCALE GENOMIC DNA]</scope>
</reference>
<dbReference type="Proteomes" id="UP001060085">
    <property type="component" value="Linkage Group LG04"/>
</dbReference>
<dbReference type="EMBL" id="CM044704">
    <property type="protein sequence ID" value="KAI5665783.1"/>
    <property type="molecule type" value="Genomic_DNA"/>
</dbReference>
<accession>A0ACC0B106</accession>
<gene>
    <name evidence="1" type="ORF">M9H77_15636</name>
</gene>
<evidence type="ECO:0000313" key="1">
    <source>
        <dbReference type="EMBL" id="KAI5665783.1"/>
    </source>
</evidence>